<dbReference type="InterPro" id="IPR037066">
    <property type="entry name" value="Plug_dom_sf"/>
</dbReference>
<keyword evidence="6 8" id="KW-0472">Membrane</keyword>
<dbReference type="Proteomes" id="UP000294684">
    <property type="component" value="Unassembled WGS sequence"/>
</dbReference>
<reference evidence="11 12" key="1">
    <citation type="submission" date="2019-03" db="EMBL/GenBank/DDBJ databases">
        <title>Genomic Encyclopedia of Archaeal and Bacterial Type Strains, Phase II (KMG-II): from individual species to whole genera.</title>
        <authorList>
            <person name="Goeker M."/>
        </authorList>
    </citation>
    <scope>NUCLEOTIDE SEQUENCE [LARGE SCALE GENOMIC DNA]</scope>
    <source>
        <strain evidence="11 12">DSM 21537</strain>
    </source>
</reference>
<dbReference type="Gene3D" id="2.40.170.20">
    <property type="entry name" value="TonB-dependent receptor, beta-barrel domain"/>
    <property type="match status" value="1"/>
</dbReference>
<keyword evidence="5 9" id="KW-0732">Signal</keyword>
<name>A0A4R8MY68_LEPME</name>
<evidence type="ECO:0000256" key="6">
    <source>
        <dbReference type="ARBA" id="ARBA00023136"/>
    </source>
</evidence>
<dbReference type="AlphaFoldDB" id="A0A4R8MY68"/>
<keyword evidence="2 8" id="KW-0813">Transport</keyword>
<evidence type="ECO:0000256" key="1">
    <source>
        <dbReference type="ARBA" id="ARBA00004571"/>
    </source>
</evidence>
<evidence type="ECO:0000256" key="5">
    <source>
        <dbReference type="ARBA" id="ARBA00022729"/>
    </source>
</evidence>
<dbReference type="Gene3D" id="2.170.130.10">
    <property type="entry name" value="TonB-dependent receptor, plug domain"/>
    <property type="match status" value="1"/>
</dbReference>
<dbReference type="GO" id="GO:0044718">
    <property type="term" value="P:siderophore transmembrane transport"/>
    <property type="evidence" value="ECO:0007669"/>
    <property type="project" value="TreeGrafter"/>
</dbReference>
<dbReference type="Pfam" id="PF07715">
    <property type="entry name" value="Plug"/>
    <property type="match status" value="1"/>
</dbReference>
<keyword evidence="3 8" id="KW-1134">Transmembrane beta strand</keyword>
<keyword evidence="7 8" id="KW-0998">Cell outer membrane</keyword>
<dbReference type="SUPFAM" id="SSF56935">
    <property type="entry name" value="Porins"/>
    <property type="match status" value="1"/>
</dbReference>
<protein>
    <submittedName>
        <fullName evidence="11">Iron complex outermembrane receptor protein</fullName>
    </submittedName>
</protein>
<sequence length="714" mass="82398">MLFSFRELTLNFHVSVWQVPRKYSSMVSNFRLSILLCFSLAPFTLLAQNKDTKEVEIRAGVDSQSKNSNFAKNPTGFQKEIDLSQTNTRYMSLPDVLNREAGVRIRQYGGLGSYSTLSLRGTNPNQSKIYWNGVPINNSMGGEINLADLPFDNLEKIEIYKSGTPAGFSGSAIGGSINLISKSKIDKPITRINLMGGSFKTAKATVTHMDQFAHGSYFVQALQETSDQNFSYLNNKGTVLFNTYDDTIDTRRNAQFRKTGFTGNLSLEFGKTKINILNDYIHRKQGLPGPGNRQTVSVERVFSKLSSAITTETNEFLFQNLTLETKTYGNFSKDDFFDPKSEFSYGTPNAFTKTNHYGFQLSPTLYLLEYNQVIRTSFQTEQEFFTRYEKRYNHETERKEPKKRRDTLSATFQDEIRFFSNRLFLVPQVRFERFTDRFGKDETSVRNQLLDPLTDVFYVKQAFTNPSFGIKIIWIKKDSLEFGTLGNISKDFRIPTFLELFGERGSIVGNTKLRPEQSRNGDFGFYLNTKPFTNWKFQSDISIFQKRIYDMILFLPNSQFTLRPENVDQAFIRGLETSHNMIWNKGIKFNFNYTYQDAKNYSESPSLNGKYLPLRSKSQGSALLAFFKDFGEIGLEYQYIGANFRDRTNEYLGYLPARQFWNLYIQYIPYKNLETGNELILGLEVRNLSDKRVEDLVGYPLPGRSYYFTGSYRF</sequence>
<evidence type="ECO:0000313" key="12">
    <source>
        <dbReference type="Proteomes" id="UP000294684"/>
    </source>
</evidence>
<keyword evidence="11" id="KW-0675">Receptor</keyword>
<evidence type="ECO:0000259" key="10">
    <source>
        <dbReference type="Pfam" id="PF07715"/>
    </source>
</evidence>
<dbReference type="PANTHER" id="PTHR30069:SF29">
    <property type="entry name" value="HEMOGLOBIN AND HEMOGLOBIN-HAPTOGLOBIN-BINDING PROTEIN 1-RELATED"/>
    <property type="match status" value="1"/>
</dbReference>
<dbReference type="EMBL" id="SORO01000001">
    <property type="protein sequence ID" value="TDY72737.1"/>
    <property type="molecule type" value="Genomic_DNA"/>
</dbReference>
<feature type="chain" id="PRO_5020578343" evidence="9">
    <location>
        <begin position="48"/>
        <end position="714"/>
    </location>
</feature>
<evidence type="ECO:0000256" key="3">
    <source>
        <dbReference type="ARBA" id="ARBA00022452"/>
    </source>
</evidence>
<evidence type="ECO:0000313" key="11">
    <source>
        <dbReference type="EMBL" id="TDY72737.1"/>
    </source>
</evidence>
<dbReference type="InterPro" id="IPR036942">
    <property type="entry name" value="Beta-barrel_TonB_sf"/>
</dbReference>
<keyword evidence="12" id="KW-1185">Reference proteome</keyword>
<gene>
    <name evidence="11" type="ORF">CLV96_1738</name>
</gene>
<evidence type="ECO:0000256" key="4">
    <source>
        <dbReference type="ARBA" id="ARBA00022692"/>
    </source>
</evidence>
<dbReference type="PROSITE" id="PS52016">
    <property type="entry name" value="TONB_DEPENDENT_REC_3"/>
    <property type="match status" value="1"/>
</dbReference>
<comment type="subcellular location">
    <subcellularLocation>
        <location evidence="1 8">Cell outer membrane</location>
        <topology evidence="1 8">Multi-pass membrane protein</topology>
    </subcellularLocation>
</comment>
<comment type="caution">
    <text evidence="11">The sequence shown here is derived from an EMBL/GenBank/DDBJ whole genome shotgun (WGS) entry which is preliminary data.</text>
</comment>
<organism evidence="11 12">
    <name type="scientific">Leptospira meyeri</name>
    <dbReference type="NCBI Taxonomy" id="29508"/>
    <lineage>
        <taxon>Bacteria</taxon>
        <taxon>Pseudomonadati</taxon>
        <taxon>Spirochaetota</taxon>
        <taxon>Spirochaetia</taxon>
        <taxon>Leptospirales</taxon>
        <taxon>Leptospiraceae</taxon>
        <taxon>Leptospira</taxon>
    </lineage>
</organism>
<comment type="similarity">
    <text evidence="8">Belongs to the TonB-dependent receptor family.</text>
</comment>
<accession>A0A4R8MY68</accession>
<evidence type="ECO:0000256" key="2">
    <source>
        <dbReference type="ARBA" id="ARBA00022448"/>
    </source>
</evidence>
<proteinExistence type="inferred from homology"/>
<dbReference type="STRING" id="1193051.LEP1GSC017_2207"/>
<evidence type="ECO:0000256" key="8">
    <source>
        <dbReference type="PROSITE-ProRule" id="PRU01360"/>
    </source>
</evidence>
<dbReference type="GO" id="GO:0015344">
    <property type="term" value="F:siderophore uptake transmembrane transporter activity"/>
    <property type="evidence" value="ECO:0007669"/>
    <property type="project" value="TreeGrafter"/>
</dbReference>
<feature type="signal peptide" evidence="9">
    <location>
        <begin position="1"/>
        <end position="47"/>
    </location>
</feature>
<keyword evidence="4 8" id="KW-0812">Transmembrane</keyword>
<dbReference type="InterPro" id="IPR012910">
    <property type="entry name" value="Plug_dom"/>
</dbReference>
<evidence type="ECO:0000256" key="7">
    <source>
        <dbReference type="ARBA" id="ARBA00023237"/>
    </source>
</evidence>
<dbReference type="PANTHER" id="PTHR30069">
    <property type="entry name" value="TONB-DEPENDENT OUTER MEMBRANE RECEPTOR"/>
    <property type="match status" value="1"/>
</dbReference>
<dbReference type="GO" id="GO:0009279">
    <property type="term" value="C:cell outer membrane"/>
    <property type="evidence" value="ECO:0007669"/>
    <property type="project" value="UniProtKB-SubCell"/>
</dbReference>
<feature type="domain" description="TonB-dependent receptor plug" evidence="10">
    <location>
        <begin position="90"/>
        <end position="175"/>
    </location>
</feature>
<evidence type="ECO:0000256" key="9">
    <source>
        <dbReference type="SAM" id="SignalP"/>
    </source>
</evidence>
<dbReference type="InterPro" id="IPR039426">
    <property type="entry name" value="TonB-dep_rcpt-like"/>
</dbReference>